<evidence type="ECO:0000313" key="1">
    <source>
        <dbReference type="EMBL" id="POR56194.1"/>
    </source>
</evidence>
<dbReference type="AlphaFoldDB" id="A0A2S4MN49"/>
<sequence>MLATRIAKLTCQNRKSLDKFNAFNVSRSHCTRILGAVEITKFGVRITSIDEISDCHA</sequence>
<proteinExistence type="predicted"/>
<organism evidence="1 2">
    <name type="scientific">Paraburkholderia eburnea</name>
    <dbReference type="NCBI Taxonomy" id="1189126"/>
    <lineage>
        <taxon>Bacteria</taxon>
        <taxon>Pseudomonadati</taxon>
        <taxon>Pseudomonadota</taxon>
        <taxon>Betaproteobacteria</taxon>
        <taxon>Burkholderiales</taxon>
        <taxon>Burkholderiaceae</taxon>
        <taxon>Paraburkholderia</taxon>
    </lineage>
</organism>
<accession>A0A2S4MN49</accession>
<evidence type="ECO:0000313" key="2">
    <source>
        <dbReference type="Proteomes" id="UP000237381"/>
    </source>
</evidence>
<comment type="caution">
    <text evidence="1">The sequence shown here is derived from an EMBL/GenBank/DDBJ whole genome shotgun (WGS) entry which is preliminary data.</text>
</comment>
<protein>
    <submittedName>
        <fullName evidence="1">Uncharacterized protein</fullName>
    </submittedName>
</protein>
<dbReference type="EMBL" id="PQGA01000001">
    <property type="protein sequence ID" value="POR56194.1"/>
    <property type="molecule type" value="Genomic_DNA"/>
</dbReference>
<dbReference type="Proteomes" id="UP000237381">
    <property type="component" value="Unassembled WGS sequence"/>
</dbReference>
<gene>
    <name evidence="1" type="ORF">B0G62_101591</name>
</gene>
<name>A0A2S4MN49_9BURK</name>
<reference evidence="1 2" key="1">
    <citation type="submission" date="2018-01" db="EMBL/GenBank/DDBJ databases">
        <title>Genomic Encyclopedia of Type Strains, Phase III (KMG-III): the genomes of soil and plant-associated and newly described type strains.</title>
        <authorList>
            <person name="Whitman W."/>
        </authorList>
    </citation>
    <scope>NUCLEOTIDE SEQUENCE [LARGE SCALE GENOMIC DNA]</scope>
    <source>
        <strain evidence="1 2">JCM 18070</strain>
    </source>
</reference>
<keyword evidence="2" id="KW-1185">Reference proteome</keyword>